<reference evidence="2" key="1">
    <citation type="submission" date="2018-05" db="EMBL/GenBank/DDBJ databases">
        <authorList>
            <person name="Klenk H.-P."/>
            <person name="Huntemann M."/>
            <person name="Clum A."/>
            <person name="Pillay M."/>
            <person name="Palaniappan K."/>
            <person name="Varghese N."/>
            <person name="Mikhailova N."/>
            <person name="Stamatis D."/>
            <person name="Reddy T."/>
            <person name="Daum C."/>
            <person name="Shapiro N."/>
            <person name="Ivanova N."/>
            <person name="Kyrpides N."/>
            <person name="Woyke T."/>
        </authorList>
    </citation>
    <scope>NUCLEOTIDE SEQUENCE [LARGE SCALE GENOMIC DNA]</scope>
    <source>
        <strain evidence="2">DSM 45417</strain>
    </source>
</reference>
<dbReference type="AlphaFoldDB" id="A0A317QPW2"/>
<gene>
    <name evidence="1" type="ORF">JD79_04257</name>
</gene>
<evidence type="ECO:0000313" key="1">
    <source>
        <dbReference type="EMBL" id="PWW25063.1"/>
    </source>
</evidence>
<name>A0A317QPW2_9ACTN</name>
<dbReference type="EMBL" id="QGTX01000001">
    <property type="protein sequence ID" value="PWW25063.1"/>
    <property type="molecule type" value="Genomic_DNA"/>
</dbReference>
<protein>
    <submittedName>
        <fullName evidence="1">Uncharacterized protein</fullName>
    </submittedName>
</protein>
<comment type="caution">
    <text evidence="1">The sequence shown here is derived from an EMBL/GenBank/DDBJ whole genome shotgun (WGS) entry which is preliminary data.</text>
</comment>
<accession>A0A317QPW2</accession>
<organism evidence="1 2">
    <name type="scientific">Geodermatophilus normandii</name>
    <dbReference type="NCBI Taxonomy" id="1137989"/>
    <lineage>
        <taxon>Bacteria</taxon>
        <taxon>Bacillati</taxon>
        <taxon>Actinomycetota</taxon>
        <taxon>Actinomycetes</taxon>
        <taxon>Geodermatophilales</taxon>
        <taxon>Geodermatophilaceae</taxon>
        <taxon>Geodermatophilus</taxon>
    </lineage>
</organism>
<proteinExistence type="predicted"/>
<dbReference type="Proteomes" id="UP000246661">
    <property type="component" value="Unassembled WGS sequence"/>
</dbReference>
<sequence length="144" mass="14512">MGLPIGGPVEGEGTPDQCVIVSYLGSQLPPGVQIEVGAAVVTGGAFTVGGDGCSERGDPPCEGFVFTSDNTDPNDRDVCVVAVHHDAPAADEPAEPAPGPEPAFLQLTGLVRCPADLDPPCTALAAGVEADDQDIELIPPEPEG</sequence>
<keyword evidence="2" id="KW-1185">Reference proteome</keyword>
<dbReference type="RefSeq" id="WP_170149300.1">
    <property type="nucleotide sequence ID" value="NZ_QGTX01000001.1"/>
</dbReference>
<evidence type="ECO:0000313" key="2">
    <source>
        <dbReference type="Proteomes" id="UP000246661"/>
    </source>
</evidence>